<gene>
    <name evidence="3" type="ORF">O3P69_013637</name>
</gene>
<protein>
    <submittedName>
        <fullName evidence="3">Uncharacterized protein</fullName>
    </submittedName>
</protein>
<dbReference type="InterPro" id="IPR000618">
    <property type="entry name" value="Insect_cuticle"/>
</dbReference>
<dbReference type="Proteomes" id="UP001487740">
    <property type="component" value="Unassembled WGS sequence"/>
</dbReference>
<name>A0AAW0SQ68_SCYPA</name>
<dbReference type="InterPro" id="IPR031311">
    <property type="entry name" value="CHIT_BIND_RR_consensus"/>
</dbReference>
<comment type="caution">
    <text evidence="3">The sequence shown here is derived from an EMBL/GenBank/DDBJ whole genome shotgun (WGS) entry which is preliminary data.</text>
</comment>
<dbReference type="PRINTS" id="PR00947">
    <property type="entry name" value="CUTICLE"/>
</dbReference>
<organism evidence="3 4">
    <name type="scientific">Scylla paramamosain</name>
    <name type="common">Mud crab</name>
    <dbReference type="NCBI Taxonomy" id="85552"/>
    <lineage>
        <taxon>Eukaryota</taxon>
        <taxon>Metazoa</taxon>
        <taxon>Ecdysozoa</taxon>
        <taxon>Arthropoda</taxon>
        <taxon>Crustacea</taxon>
        <taxon>Multicrustacea</taxon>
        <taxon>Malacostraca</taxon>
        <taxon>Eumalacostraca</taxon>
        <taxon>Eucarida</taxon>
        <taxon>Decapoda</taxon>
        <taxon>Pleocyemata</taxon>
        <taxon>Brachyura</taxon>
        <taxon>Eubrachyura</taxon>
        <taxon>Portunoidea</taxon>
        <taxon>Portunidae</taxon>
        <taxon>Portuninae</taxon>
        <taxon>Scylla</taxon>
    </lineage>
</organism>
<dbReference type="PANTHER" id="PTHR10380:SF237">
    <property type="entry name" value="CUTICULAR PROTEIN 65AU, ISOFORM A-RELATED"/>
    <property type="match status" value="1"/>
</dbReference>
<dbReference type="Pfam" id="PF00379">
    <property type="entry name" value="Chitin_bind_4"/>
    <property type="match status" value="1"/>
</dbReference>
<dbReference type="AlphaFoldDB" id="A0AAW0SQ68"/>
<keyword evidence="1 2" id="KW-0193">Cuticle</keyword>
<reference evidence="3 4" key="1">
    <citation type="submission" date="2023-03" db="EMBL/GenBank/DDBJ databases">
        <title>High-quality genome of Scylla paramamosain provides insights in environmental adaptation.</title>
        <authorList>
            <person name="Zhang L."/>
        </authorList>
    </citation>
    <scope>NUCLEOTIDE SEQUENCE [LARGE SCALE GENOMIC DNA]</scope>
    <source>
        <strain evidence="3">LZ_2023a</strain>
        <tissue evidence="3">Muscle</tissue>
    </source>
</reference>
<dbReference type="InterPro" id="IPR050468">
    <property type="entry name" value="Cuticle_Struct_Prot"/>
</dbReference>
<proteinExistence type="predicted"/>
<keyword evidence="4" id="KW-1185">Reference proteome</keyword>
<sequence length="276" mass="30036">MHRPVPSKCGTASLRPERREGEACRWGALLGVTSQEVTKRHRETCSVLIRALGRSRKALLVCLVAAATAAPQFFGRFGRPYYGDGRHIAILSQSQEGPDGARFRYGFQTENGINVEARGTPGSKGQSNIDGSFSFPFPEGGIGSVSYVADENGYRPVSPLIPTPHPLPAHAIEQIRFAQSQGSVQPVKPNQACWQGNKTRADERWRFLPPSAVMSSYGSARHYLPMILSPPPAIPTPFPTTTTTSTTTTITTTTIIQKTLPFLHLPAYQFASLLMG</sequence>
<dbReference type="PROSITE" id="PS00233">
    <property type="entry name" value="CHIT_BIND_RR_1"/>
    <property type="match status" value="1"/>
</dbReference>
<dbReference type="GO" id="GO:0062129">
    <property type="term" value="C:chitin-based extracellular matrix"/>
    <property type="evidence" value="ECO:0007669"/>
    <property type="project" value="TreeGrafter"/>
</dbReference>
<dbReference type="EMBL" id="JARAKH010000047">
    <property type="protein sequence ID" value="KAK8377126.1"/>
    <property type="molecule type" value="Genomic_DNA"/>
</dbReference>
<dbReference type="PANTHER" id="PTHR10380">
    <property type="entry name" value="CUTICLE PROTEIN"/>
    <property type="match status" value="1"/>
</dbReference>
<evidence type="ECO:0000313" key="4">
    <source>
        <dbReference type="Proteomes" id="UP001487740"/>
    </source>
</evidence>
<evidence type="ECO:0000313" key="3">
    <source>
        <dbReference type="EMBL" id="KAK8377126.1"/>
    </source>
</evidence>
<evidence type="ECO:0000256" key="2">
    <source>
        <dbReference type="PROSITE-ProRule" id="PRU00497"/>
    </source>
</evidence>
<dbReference type="GO" id="GO:0008010">
    <property type="term" value="F:structural constituent of chitin-based larval cuticle"/>
    <property type="evidence" value="ECO:0007669"/>
    <property type="project" value="TreeGrafter"/>
</dbReference>
<accession>A0AAW0SQ68</accession>
<evidence type="ECO:0000256" key="1">
    <source>
        <dbReference type="ARBA" id="ARBA00022460"/>
    </source>
</evidence>
<dbReference type="PROSITE" id="PS51155">
    <property type="entry name" value="CHIT_BIND_RR_2"/>
    <property type="match status" value="1"/>
</dbReference>